<dbReference type="Proteomes" id="UP001623660">
    <property type="component" value="Unassembled WGS sequence"/>
</dbReference>
<keyword evidence="3" id="KW-1185">Reference proteome</keyword>
<evidence type="ECO:0000259" key="1">
    <source>
        <dbReference type="Pfam" id="PF07561"/>
    </source>
</evidence>
<dbReference type="EMBL" id="JBJHZX010000046">
    <property type="protein sequence ID" value="MFL0198078.1"/>
    <property type="molecule type" value="Genomic_DNA"/>
</dbReference>
<organism evidence="2 3">
    <name type="scientific">Candidatus Clostridium eludens</name>
    <dbReference type="NCBI Taxonomy" id="3381663"/>
    <lineage>
        <taxon>Bacteria</taxon>
        <taxon>Bacillati</taxon>
        <taxon>Bacillota</taxon>
        <taxon>Clostridia</taxon>
        <taxon>Eubacteriales</taxon>
        <taxon>Clostridiaceae</taxon>
        <taxon>Clostridium</taxon>
    </lineage>
</organism>
<feature type="domain" description="DUF1540" evidence="1">
    <location>
        <begin position="8"/>
        <end position="49"/>
    </location>
</feature>
<evidence type="ECO:0000313" key="3">
    <source>
        <dbReference type="Proteomes" id="UP001623660"/>
    </source>
</evidence>
<evidence type="ECO:0000313" key="2">
    <source>
        <dbReference type="EMBL" id="MFL0198078.1"/>
    </source>
</evidence>
<dbReference type="Pfam" id="PF07561">
    <property type="entry name" value="DUF1540"/>
    <property type="match status" value="1"/>
</dbReference>
<gene>
    <name evidence="2" type="ORF">ACJDU8_21290</name>
</gene>
<protein>
    <submittedName>
        <fullName evidence="2">DUF1540 domain-containing protein</fullName>
    </submittedName>
</protein>
<proteinExistence type="predicted"/>
<dbReference type="InterPro" id="IPR011437">
    <property type="entry name" value="DUF1540"/>
</dbReference>
<reference evidence="2 3" key="1">
    <citation type="submission" date="2024-11" db="EMBL/GenBank/DDBJ databases">
        <authorList>
            <person name="Heng Y.C."/>
            <person name="Lim A.C.H."/>
            <person name="Lee J.K.Y."/>
            <person name="Kittelmann S."/>
        </authorList>
    </citation>
    <scope>NUCLEOTIDE SEQUENCE [LARGE SCALE GENOMIC DNA]</scope>
    <source>
        <strain evidence="2 3">WILCCON 0269</strain>
    </source>
</reference>
<accession>A0ABW8SQX9</accession>
<sequence length="55" mass="6292">MDTPKMEVKCGVDCCNYWEDNCCHANSLEVNPMRGKNPHTSDDTCCTTFKPHKQK</sequence>
<dbReference type="RefSeq" id="WP_406794186.1">
    <property type="nucleotide sequence ID" value="NZ_JBJHZX010000046.1"/>
</dbReference>
<name>A0ABW8SQX9_9CLOT</name>
<comment type="caution">
    <text evidence="2">The sequence shown here is derived from an EMBL/GenBank/DDBJ whole genome shotgun (WGS) entry which is preliminary data.</text>
</comment>